<reference evidence="1 2" key="1">
    <citation type="submission" date="2018-10" db="EMBL/GenBank/DDBJ databases">
        <title>A high-quality apple genome assembly.</title>
        <authorList>
            <person name="Hu J."/>
        </authorList>
    </citation>
    <scope>NUCLEOTIDE SEQUENCE [LARGE SCALE GENOMIC DNA]</scope>
    <source>
        <strain evidence="2">cv. HFTH1</strain>
        <tissue evidence="1">Young leaf</tissue>
    </source>
</reference>
<dbReference type="AlphaFoldDB" id="A0A498K8Y5"/>
<dbReference type="Proteomes" id="UP000290289">
    <property type="component" value="Chromosome 4"/>
</dbReference>
<sequence>MEVVFGKKKRKRNKGLIGPSGVIAPGVEIIELVSHPEEFEGNGEIIEVVQQERDIDLNIPILEVGKEEFARVLRGPGAGGGVEQGSLSQDSDPFNPLPIIEAVSRGRLKRIRDDDQDTLNFPVGHPLWDCSPANLLNFGVPMELEVSELPKCLMLYKGENMHIRLT</sequence>
<accession>A0A498K8Y5</accession>
<gene>
    <name evidence="1" type="ORF">DVH24_026835</name>
</gene>
<keyword evidence="2" id="KW-1185">Reference proteome</keyword>
<name>A0A498K8Y5_MALDO</name>
<evidence type="ECO:0000313" key="1">
    <source>
        <dbReference type="EMBL" id="RXI02305.1"/>
    </source>
</evidence>
<dbReference type="EMBL" id="RDQH01000330">
    <property type="protein sequence ID" value="RXI02305.1"/>
    <property type="molecule type" value="Genomic_DNA"/>
</dbReference>
<proteinExistence type="predicted"/>
<organism evidence="1 2">
    <name type="scientific">Malus domestica</name>
    <name type="common">Apple</name>
    <name type="synonym">Pyrus malus</name>
    <dbReference type="NCBI Taxonomy" id="3750"/>
    <lineage>
        <taxon>Eukaryota</taxon>
        <taxon>Viridiplantae</taxon>
        <taxon>Streptophyta</taxon>
        <taxon>Embryophyta</taxon>
        <taxon>Tracheophyta</taxon>
        <taxon>Spermatophyta</taxon>
        <taxon>Magnoliopsida</taxon>
        <taxon>eudicotyledons</taxon>
        <taxon>Gunneridae</taxon>
        <taxon>Pentapetalae</taxon>
        <taxon>rosids</taxon>
        <taxon>fabids</taxon>
        <taxon>Rosales</taxon>
        <taxon>Rosaceae</taxon>
        <taxon>Amygdaloideae</taxon>
        <taxon>Maleae</taxon>
        <taxon>Malus</taxon>
    </lineage>
</organism>
<evidence type="ECO:0000313" key="2">
    <source>
        <dbReference type="Proteomes" id="UP000290289"/>
    </source>
</evidence>
<protein>
    <submittedName>
        <fullName evidence="1">Uncharacterized protein</fullName>
    </submittedName>
</protein>
<comment type="caution">
    <text evidence="1">The sequence shown here is derived from an EMBL/GenBank/DDBJ whole genome shotgun (WGS) entry which is preliminary data.</text>
</comment>